<keyword evidence="3" id="KW-1185">Reference proteome</keyword>
<sequence>MPDKKPRVLVSTDIGGTDPDDFQSMVHLLLYADRVDIEGLVASPYGRGRVEDILEVIDRYEVDHPNLRRHDPSYPEPDRLREVAKQGSFEVAADDGSTGATEGSDWIVRCARRPDPRPLDVLVWGGLDDVAQALRDAPDIAGSLRVHYIGGPNTMWGVDAYNYVEENVPQLRMIESNTTYRGFFERGDRTDDPDNVRFVDEHVAGHGALGDFFAAQLPHLKMGDSPTLTWLLHGRQDPAAPSWGGRFVRLWAPRKRSFHRLTTAADVVETNAPVEITLPRPAGYAATDVSRLVVDNRDHGPFPAGVDVGDGIRFRLSTYQVREVPYRVESSHPELDGLQGAFTAAPATQEATTHVSQRHPHWWCDDHDPEKAIGQIPGARWVSDYRAEFLRDFAERLDRCLPPGG</sequence>
<protein>
    <submittedName>
        <fullName evidence="2">DUF1593 domain-containing protein</fullName>
    </submittedName>
</protein>
<dbReference type="RefSeq" id="WP_197430075.1">
    <property type="nucleotide sequence ID" value="NZ_WPCU01000007.1"/>
</dbReference>
<reference evidence="2 3" key="1">
    <citation type="submission" date="2019-12" db="EMBL/GenBank/DDBJ databases">
        <title>Auraticoccus cholistani sp. nov., an actinomycete isolated from soil of Cholistan desert.</title>
        <authorList>
            <person name="Cheema M.T."/>
        </authorList>
    </citation>
    <scope>NUCLEOTIDE SEQUENCE [LARGE SCALE GENOMIC DNA]</scope>
    <source>
        <strain evidence="2 3">F435</strain>
    </source>
</reference>
<dbReference type="EMBL" id="WPCU01000007">
    <property type="protein sequence ID" value="MVA76734.1"/>
    <property type="molecule type" value="Genomic_DNA"/>
</dbReference>
<feature type="domain" description="Cellulose-binding Sde182 nucleoside hydrolase-like" evidence="1">
    <location>
        <begin position="7"/>
        <end position="247"/>
    </location>
</feature>
<dbReference type="InterPro" id="IPR036452">
    <property type="entry name" value="Ribo_hydro-like"/>
</dbReference>
<dbReference type="AlphaFoldDB" id="A0A6A9UYB3"/>
<name>A0A6A9UYB3_9ACTN</name>
<accession>A0A6A9UYB3</accession>
<dbReference type="Gene3D" id="3.90.245.10">
    <property type="entry name" value="Ribonucleoside hydrolase-like"/>
    <property type="match status" value="1"/>
</dbReference>
<dbReference type="SUPFAM" id="SSF53590">
    <property type="entry name" value="Nucleoside hydrolase"/>
    <property type="match status" value="1"/>
</dbReference>
<proteinExistence type="predicted"/>
<comment type="caution">
    <text evidence="2">The sequence shown here is derived from an EMBL/GenBank/DDBJ whole genome shotgun (WGS) entry which is preliminary data.</text>
</comment>
<evidence type="ECO:0000313" key="2">
    <source>
        <dbReference type="EMBL" id="MVA76734.1"/>
    </source>
</evidence>
<dbReference type="InterPro" id="IPR011483">
    <property type="entry name" value="Sde182_NH-like"/>
</dbReference>
<gene>
    <name evidence="2" type="ORF">GC722_11970</name>
</gene>
<dbReference type="GO" id="GO:0016799">
    <property type="term" value="F:hydrolase activity, hydrolyzing N-glycosyl compounds"/>
    <property type="evidence" value="ECO:0007669"/>
    <property type="project" value="InterPro"/>
</dbReference>
<dbReference type="Pfam" id="PF07632">
    <property type="entry name" value="Sde182_NH-like"/>
    <property type="match status" value="1"/>
</dbReference>
<evidence type="ECO:0000259" key="1">
    <source>
        <dbReference type="Pfam" id="PF07632"/>
    </source>
</evidence>
<organism evidence="2 3">
    <name type="scientific">Auraticoccus cholistanensis</name>
    <dbReference type="NCBI Taxonomy" id="2656650"/>
    <lineage>
        <taxon>Bacteria</taxon>
        <taxon>Bacillati</taxon>
        <taxon>Actinomycetota</taxon>
        <taxon>Actinomycetes</taxon>
        <taxon>Propionibacteriales</taxon>
        <taxon>Propionibacteriaceae</taxon>
        <taxon>Auraticoccus</taxon>
    </lineage>
</organism>
<dbReference type="Proteomes" id="UP000435304">
    <property type="component" value="Unassembled WGS sequence"/>
</dbReference>
<evidence type="ECO:0000313" key="3">
    <source>
        <dbReference type="Proteomes" id="UP000435304"/>
    </source>
</evidence>